<evidence type="ECO:0000313" key="6">
    <source>
        <dbReference type="EMBL" id="WYJ92880.1"/>
    </source>
</evidence>
<name>A0A200JFW1_9ENTE</name>
<reference evidence="5" key="1">
    <citation type="submission" date="2017-05" db="EMBL/GenBank/DDBJ databases">
        <title>The Genome Sequence of Enterococcus sp. 9D6_DIV0238.</title>
        <authorList>
            <consortium name="The Broad Institute Genomics Platform"/>
            <consortium name="The Broad Institute Genomic Center for Infectious Diseases"/>
            <person name="Earl A."/>
            <person name="Manson A."/>
            <person name="Schwartman J."/>
            <person name="Gilmore M."/>
            <person name="Abouelleil A."/>
            <person name="Cao P."/>
            <person name="Chapman S."/>
            <person name="Cusick C."/>
            <person name="Shea T."/>
            <person name="Young S."/>
            <person name="Neafsey D."/>
            <person name="Nusbaum C."/>
            <person name="Birren B."/>
        </authorList>
    </citation>
    <scope>NUCLEOTIDE SEQUENCE [LARGE SCALE GENOMIC DNA]</scope>
    <source>
        <strain evidence="5">9D6_DIV0238</strain>
    </source>
</reference>
<organism evidence="5">
    <name type="scientific">Candidatus Enterococcus dunnyi</name>
    <dbReference type="NCBI Taxonomy" id="1834192"/>
    <lineage>
        <taxon>Bacteria</taxon>
        <taxon>Bacillati</taxon>
        <taxon>Bacillota</taxon>
        <taxon>Bacilli</taxon>
        <taxon>Lactobacillales</taxon>
        <taxon>Enterococcaceae</taxon>
        <taxon>Enterococcus</taxon>
    </lineage>
</organism>
<reference evidence="6" key="2">
    <citation type="submission" date="2017-05" db="EMBL/GenBank/DDBJ databases">
        <authorList>
            <consortium name="The Broad Institute Genomics Platform"/>
            <consortium name="The Broad Institute Genomic Center for Infectious Diseases"/>
            <person name="Earl A."/>
            <person name="Manson A."/>
            <person name="Schwartman J."/>
            <person name="Gilmore M."/>
            <person name="Abouelleil A."/>
            <person name="Cao P."/>
            <person name="Chapman S."/>
            <person name="Cusick C."/>
            <person name="Shea T."/>
            <person name="Young S."/>
            <person name="Neafsey D."/>
            <person name="Nusbaum C."/>
            <person name="Birren B."/>
        </authorList>
    </citation>
    <scope>NUCLEOTIDE SEQUENCE</scope>
    <source>
        <strain evidence="6">9D6_DIV0238</strain>
    </source>
</reference>
<feature type="chain" id="PRO_5038839720" description="DUF5067 domain-containing protein" evidence="3">
    <location>
        <begin position="19"/>
        <end position="196"/>
    </location>
</feature>
<keyword evidence="7" id="KW-1185">Reference proteome</keyword>
<protein>
    <recommendedName>
        <fullName evidence="4">DUF5067 domain-containing protein</fullName>
    </recommendedName>
</protein>
<dbReference type="PROSITE" id="PS51257">
    <property type="entry name" value="PROKAR_LIPOPROTEIN"/>
    <property type="match status" value="1"/>
</dbReference>
<dbReference type="InterPro" id="IPR031989">
    <property type="entry name" value="DUF5067"/>
</dbReference>
<sequence length="196" mass="21124">MKKTSIMFMGGILLFALMGCGSTDSGSKESKASETSSTTKKEEKTETTGDFVSSAADSTFDGTTLKGNSYTIKITSNKVIQPGEPGNEYGEKPVLAFWFDTLVSPDYKDEAEINPNMAWIMSFKAVQDNDPNKVNKLNVSPLPDAQFLESQMAEIKPGGTVASAMGYELTDTETPVTLIAQDILGTEYGKADFPVN</sequence>
<evidence type="ECO:0000313" key="7">
    <source>
        <dbReference type="Proteomes" id="UP000196151"/>
    </source>
</evidence>
<dbReference type="InterPro" id="IPR029050">
    <property type="entry name" value="Immunoprotect_excell_Ig-like"/>
</dbReference>
<evidence type="ECO:0000259" key="4">
    <source>
        <dbReference type="Pfam" id="PF16729"/>
    </source>
</evidence>
<gene>
    <name evidence="6" type="ORF">A5889_000359</name>
    <name evidence="5" type="ORF">A5889_001051</name>
</gene>
<dbReference type="RefSeq" id="WP_087640172.1">
    <property type="nucleotide sequence ID" value="NZ_CP147246.1"/>
</dbReference>
<feature type="region of interest" description="Disordered" evidence="2">
    <location>
        <begin position="25"/>
        <end position="50"/>
    </location>
</feature>
<dbReference type="Proteomes" id="UP000196151">
    <property type="component" value="Chromosome"/>
</dbReference>
<feature type="domain" description="DUF5067" evidence="4">
    <location>
        <begin position="52"/>
        <end position="181"/>
    </location>
</feature>
<accession>A0A200JFW1</accession>
<reference evidence="6" key="3">
    <citation type="submission" date="2024-03" db="EMBL/GenBank/DDBJ databases">
        <title>The Genome Sequence of Enterococcus sp. DIV0238c.</title>
        <authorList>
            <consortium name="The Broad Institute Genomics Platform"/>
            <consortium name="The Broad Institute Microbial Omics Core"/>
            <consortium name="The Broad Institute Genomic Center for Infectious Diseases"/>
            <person name="Earl A."/>
            <person name="Manson A."/>
            <person name="Gilmore M."/>
            <person name="Schwartman J."/>
            <person name="Shea T."/>
            <person name="Abouelleil A."/>
            <person name="Cao P."/>
            <person name="Chapman S."/>
            <person name="Cusick C."/>
            <person name="Young S."/>
            <person name="Neafsey D."/>
            <person name="Nusbaum C."/>
            <person name="Birren B."/>
        </authorList>
    </citation>
    <scope>NUCLEOTIDE SEQUENCE</scope>
    <source>
        <strain evidence="6">9D6_DIV0238</strain>
    </source>
</reference>
<evidence type="ECO:0000313" key="5">
    <source>
        <dbReference type="EMBL" id="OUZ35575.1"/>
    </source>
</evidence>
<evidence type="ECO:0000256" key="3">
    <source>
        <dbReference type="SAM" id="SignalP"/>
    </source>
</evidence>
<evidence type="ECO:0000256" key="1">
    <source>
        <dbReference type="ARBA" id="ARBA00022729"/>
    </source>
</evidence>
<proteinExistence type="predicted"/>
<dbReference type="Gene3D" id="2.60.40.1240">
    <property type="match status" value="1"/>
</dbReference>
<dbReference type="AlphaFoldDB" id="A0A200JFW1"/>
<feature type="signal peptide" evidence="3">
    <location>
        <begin position="1"/>
        <end position="18"/>
    </location>
</feature>
<dbReference type="EMBL" id="NIBQ01000001">
    <property type="protein sequence ID" value="OUZ35575.1"/>
    <property type="molecule type" value="Genomic_DNA"/>
</dbReference>
<keyword evidence="1 3" id="KW-0732">Signal</keyword>
<dbReference type="Pfam" id="PF16729">
    <property type="entry name" value="DUF5067"/>
    <property type="match status" value="1"/>
</dbReference>
<dbReference type="OrthoDB" id="2190227at2"/>
<evidence type="ECO:0000256" key="2">
    <source>
        <dbReference type="SAM" id="MobiDB-lite"/>
    </source>
</evidence>
<dbReference type="EMBL" id="CP147246">
    <property type="protein sequence ID" value="WYJ92880.1"/>
    <property type="molecule type" value="Genomic_DNA"/>
</dbReference>